<comment type="caution">
    <text evidence="1">The sequence shown here is derived from an EMBL/GenBank/DDBJ whole genome shotgun (WGS) entry which is preliminary data.</text>
</comment>
<reference evidence="1 2" key="1">
    <citation type="submission" date="2018-07" db="EMBL/GenBank/DDBJ databases">
        <title>Motiliproteus coralliicola sp. nov., a bacterium isolated from Coral.</title>
        <authorList>
            <person name="Wang G."/>
        </authorList>
    </citation>
    <scope>NUCLEOTIDE SEQUENCE [LARGE SCALE GENOMIC DNA]</scope>
    <source>
        <strain evidence="1 2">C34</strain>
    </source>
</reference>
<protein>
    <submittedName>
        <fullName evidence="1">Uncharacterized protein</fullName>
    </submittedName>
</protein>
<name>A0A369WR31_9GAMM</name>
<dbReference type="AlphaFoldDB" id="A0A369WR31"/>
<keyword evidence="2" id="KW-1185">Reference proteome</keyword>
<dbReference type="Proteomes" id="UP000253769">
    <property type="component" value="Unassembled WGS sequence"/>
</dbReference>
<sequence length="386" mass="44191">MAQDMTQLSGSFELELRSFFENPLDPRQHNNTLSIAATPEYYHSWNDEQDALTITPFIRIDQHDAERTHADLREFNWLHVADNWQLRSGIGKVFWGSTESQHLVDIINQTDSLEGVDGEDKLGQPMLHYSYLLDAGDISFFWLPYFRERTFAGVEGRPRTALPVDTDRAQYESGAEQWHQDFALRWSYSFDAVDLGLAHFHGTNREPTLLPNTGNPATATSLIPRYEIIDQTSLDLTSALGDWLWKLEAIHNSGLDAGDYNAAVGGFEYTYVGWLDSDADLGLLMEYHYDSRDQRSTRPFQDDIFAGLRITLNDFQSTEFLAGLIYDRDNHARMGFVEASRRLGSQFKLSAEARLFDNLSSTDPLYGLRDDSFVQLTLEYFFSEQL</sequence>
<accession>A0A369WR31</accession>
<proteinExistence type="predicted"/>
<gene>
    <name evidence="1" type="ORF">DV711_09385</name>
</gene>
<organism evidence="1 2">
    <name type="scientific">Motiliproteus coralliicola</name>
    <dbReference type="NCBI Taxonomy" id="2283196"/>
    <lineage>
        <taxon>Bacteria</taxon>
        <taxon>Pseudomonadati</taxon>
        <taxon>Pseudomonadota</taxon>
        <taxon>Gammaproteobacteria</taxon>
        <taxon>Oceanospirillales</taxon>
        <taxon>Oceanospirillaceae</taxon>
        <taxon>Motiliproteus</taxon>
    </lineage>
</organism>
<evidence type="ECO:0000313" key="2">
    <source>
        <dbReference type="Proteomes" id="UP000253769"/>
    </source>
</evidence>
<dbReference type="OrthoDB" id="1188513at2"/>
<evidence type="ECO:0000313" key="1">
    <source>
        <dbReference type="EMBL" id="RDE23064.1"/>
    </source>
</evidence>
<dbReference type="EMBL" id="QQOH01000002">
    <property type="protein sequence ID" value="RDE23064.1"/>
    <property type="molecule type" value="Genomic_DNA"/>
</dbReference>